<dbReference type="PRINTS" id="PR01438">
    <property type="entry name" value="UNVRSLSTRESS"/>
</dbReference>
<dbReference type="eggNOG" id="arCOG00449">
    <property type="taxonomic scope" value="Archaea"/>
</dbReference>
<dbReference type="OrthoDB" id="105697at2157"/>
<proteinExistence type="inferred from homology"/>
<dbReference type="PANTHER" id="PTHR46268">
    <property type="entry name" value="STRESS RESPONSE PROTEIN NHAX"/>
    <property type="match status" value="1"/>
</dbReference>
<dbReference type="Gene3D" id="3.40.50.620">
    <property type="entry name" value="HUPs"/>
    <property type="match status" value="2"/>
</dbReference>
<name>D3S046_FERPA</name>
<evidence type="ECO:0000313" key="3">
    <source>
        <dbReference type="EMBL" id="ADC66109.1"/>
    </source>
</evidence>
<accession>D3S046</accession>
<evidence type="ECO:0000313" key="4">
    <source>
        <dbReference type="Proteomes" id="UP000002613"/>
    </source>
</evidence>
<dbReference type="CDD" id="cd00293">
    <property type="entry name" value="USP-like"/>
    <property type="match status" value="2"/>
</dbReference>
<feature type="domain" description="UspA" evidence="2">
    <location>
        <begin position="161"/>
        <end position="291"/>
    </location>
</feature>
<dbReference type="EMBL" id="CP001899">
    <property type="protein sequence ID" value="ADC66109.1"/>
    <property type="molecule type" value="Genomic_DNA"/>
</dbReference>
<dbReference type="GeneID" id="8779504"/>
<dbReference type="HOGENOM" id="CLU_049301_2_0_2"/>
<evidence type="ECO:0000259" key="2">
    <source>
        <dbReference type="Pfam" id="PF00582"/>
    </source>
</evidence>
<reference evidence="3 4" key="2">
    <citation type="journal article" date="2011" name="Stand. Genomic Sci.">
        <title>Complete genome sequence of Ferroglobus placidus AEDII12DO.</title>
        <authorList>
            <person name="Anderson I."/>
            <person name="Risso C."/>
            <person name="Holmes D."/>
            <person name="Lucas S."/>
            <person name="Copeland A."/>
            <person name="Lapidus A."/>
            <person name="Cheng J.F."/>
            <person name="Bruce D."/>
            <person name="Goodwin L."/>
            <person name="Pitluck S."/>
            <person name="Saunders E."/>
            <person name="Brettin T."/>
            <person name="Detter J.C."/>
            <person name="Han C."/>
            <person name="Tapia R."/>
            <person name="Larimer F."/>
            <person name="Land M."/>
            <person name="Hauser L."/>
            <person name="Woyke T."/>
            <person name="Lovley D."/>
            <person name="Kyrpides N."/>
            <person name="Ivanova N."/>
        </authorList>
    </citation>
    <scope>NUCLEOTIDE SEQUENCE [LARGE SCALE GENOMIC DNA]</scope>
    <source>
        <strain evidence="4">DSM 10642 / AEDII12DO</strain>
    </source>
</reference>
<keyword evidence="4" id="KW-1185">Reference proteome</keyword>
<dbReference type="KEGG" id="fpl:Ferp_1972"/>
<dbReference type="InterPro" id="IPR006016">
    <property type="entry name" value="UspA"/>
</dbReference>
<dbReference type="RefSeq" id="WP_012966448.1">
    <property type="nucleotide sequence ID" value="NC_013849.1"/>
</dbReference>
<feature type="domain" description="UspA" evidence="2">
    <location>
        <begin position="1"/>
        <end position="140"/>
    </location>
</feature>
<dbReference type="AlphaFoldDB" id="D3S046"/>
<organism evidence="3 4">
    <name type="scientific">Ferroglobus placidus (strain DSM 10642 / AEDII12DO)</name>
    <dbReference type="NCBI Taxonomy" id="589924"/>
    <lineage>
        <taxon>Archaea</taxon>
        <taxon>Methanobacteriati</taxon>
        <taxon>Methanobacteriota</taxon>
        <taxon>Archaeoglobi</taxon>
        <taxon>Archaeoglobales</taxon>
        <taxon>Archaeoglobaceae</taxon>
        <taxon>Ferroglobus</taxon>
    </lineage>
</organism>
<dbReference type="InterPro" id="IPR014729">
    <property type="entry name" value="Rossmann-like_a/b/a_fold"/>
</dbReference>
<dbReference type="SUPFAM" id="SSF52402">
    <property type="entry name" value="Adenine nucleotide alpha hydrolases-like"/>
    <property type="match status" value="2"/>
</dbReference>
<protein>
    <submittedName>
        <fullName evidence="3">UspA domain protein</fullName>
    </submittedName>
</protein>
<reference evidence="4" key="1">
    <citation type="submission" date="2010-02" db="EMBL/GenBank/DDBJ databases">
        <title>Complete sequence of Ferroglobus placidus DSM 10642.</title>
        <authorList>
            <consortium name="US DOE Joint Genome Institute"/>
            <person name="Lucas S."/>
            <person name="Copeland A."/>
            <person name="Lapidus A."/>
            <person name="Cheng J.-F."/>
            <person name="Bruce D."/>
            <person name="Goodwin L."/>
            <person name="Pitluck S."/>
            <person name="Saunders E."/>
            <person name="Brettin T."/>
            <person name="Detter J.C."/>
            <person name="Han C."/>
            <person name="Tapia R."/>
            <person name="Larimer F."/>
            <person name="Land M."/>
            <person name="Hauser L."/>
            <person name="Kyrpides N."/>
            <person name="Ivanova N."/>
            <person name="Holmes D."/>
            <person name="Lovley D."/>
            <person name="Kyrpides N."/>
            <person name="Anderson I.J."/>
            <person name="Woyke T."/>
        </authorList>
    </citation>
    <scope>NUCLEOTIDE SEQUENCE [LARGE SCALE GENOMIC DNA]</scope>
    <source>
        <strain evidence="4">DSM 10642 / AEDII12DO</strain>
    </source>
</reference>
<dbReference type="PaxDb" id="589924-Ferp_1972"/>
<evidence type="ECO:0000256" key="1">
    <source>
        <dbReference type="ARBA" id="ARBA00008791"/>
    </source>
</evidence>
<dbReference type="Pfam" id="PF00582">
    <property type="entry name" value="Usp"/>
    <property type="match status" value="2"/>
</dbReference>
<dbReference type="STRING" id="589924.Ferp_1972"/>
<sequence>MIRKILLPVDFSEYSLMSVECGRDLKDLGAEEIVLLHVIDEKFTDPLRYSKPEIIQTIVESYRREVEKKLREIEEKLSDFKVKIRIEFGEPAEEILRVAEEEKVSLIYMSGRGESWLLPRMFGGVAEVIAASSFVPVLFTKFEVVQEAGKNYCKITFSRIFDKILYATDFSETAERLKDWIERIGEVSKRVDIVIATGDLKPEEGESFEDALKRIEGKALDLKEDLESKLNVPVNVFIIPEEAGRAIIEVAEREKPTLIAIGANGIGKAKGIGRTADEVLRRSRYPVLLFKAT</sequence>
<dbReference type="InterPro" id="IPR006015">
    <property type="entry name" value="Universal_stress_UspA"/>
</dbReference>
<comment type="similarity">
    <text evidence="1">Belongs to the universal stress protein A family.</text>
</comment>
<dbReference type="PANTHER" id="PTHR46268:SF26">
    <property type="entry name" value="UNIVERSAL STRESS PROTEIN MJ0577"/>
    <property type="match status" value="1"/>
</dbReference>
<gene>
    <name evidence="3" type="ordered locus">Ferp_1972</name>
</gene>
<dbReference type="Proteomes" id="UP000002613">
    <property type="component" value="Chromosome"/>
</dbReference>